<dbReference type="Gene3D" id="1.10.443.10">
    <property type="entry name" value="Intergrase catalytic core"/>
    <property type="match status" value="1"/>
</dbReference>
<evidence type="ECO:0000256" key="1">
    <source>
        <dbReference type="ARBA" id="ARBA00023172"/>
    </source>
</evidence>
<dbReference type="InterPro" id="IPR002104">
    <property type="entry name" value="Integrase_catalytic"/>
</dbReference>
<dbReference type="GO" id="GO:0006310">
    <property type="term" value="P:DNA recombination"/>
    <property type="evidence" value="ECO:0007669"/>
    <property type="project" value="UniProtKB-KW"/>
</dbReference>
<dbReference type="EMBL" id="JADCKQ010000002">
    <property type="protein sequence ID" value="MBI1492695.1"/>
    <property type="molecule type" value="Genomic_DNA"/>
</dbReference>
<sequence length="261" mass="29156">MTELIGEYSAFESVKSMAPARRSWCEEFLHDHHKKAAFLSLPNRLFQEAQDAMKAYETGSCHQKRAAIALGLAACASAIWTSLPLRISTLLNLSYGGPEADVQIHGARRGLLLTTPPDIVKNGYSHRYITLTPKQGGDPRKIVEWFVQTVRPHLLERHITPHQRRDDLLFGGVSYARLSSIWRQVTLEAGVPMTPHQVRHALATLMANQKEVDYSIIAALLGDTEATVRKNYVFVDQARLHTEGQKMLAQIQGHLLMKGAA</sequence>
<reference evidence="3" key="1">
    <citation type="submission" date="2020-10" db="EMBL/GenBank/DDBJ databases">
        <title>Paenihalocynthiibacter styelae gen. nov., sp. nov., isolated from stalked sea squirt Styela clava.</title>
        <authorList>
            <person name="Kim Y.-O."/>
            <person name="Yoon J.-H."/>
        </authorList>
    </citation>
    <scope>NUCLEOTIDE SEQUENCE</scope>
    <source>
        <strain evidence="3">MYP1-1</strain>
    </source>
</reference>
<keyword evidence="4" id="KW-1185">Reference proteome</keyword>
<dbReference type="InterPro" id="IPR013762">
    <property type="entry name" value="Integrase-like_cat_sf"/>
</dbReference>
<proteinExistence type="predicted"/>
<accession>A0A8J7LJV7</accession>
<dbReference type="AlphaFoldDB" id="A0A8J7LJV7"/>
<feature type="domain" description="Tyr recombinase" evidence="2">
    <location>
        <begin position="40"/>
        <end position="245"/>
    </location>
</feature>
<protein>
    <submittedName>
        <fullName evidence="3">Site-specific integrase</fullName>
    </submittedName>
</protein>
<evidence type="ECO:0000313" key="3">
    <source>
        <dbReference type="EMBL" id="MBI1492695.1"/>
    </source>
</evidence>
<name>A0A8J7LJV7_9RHOB</name>
<dbReference type="PROSITE" id="PS51898">
    <property type="entry name" value="TYR_RECOMBINASE"/>
    <property type="match status" value="1"/>
</dbReference>
<dbReference type="InterPro" id="IPR011010">
    <property type="entry name" value="DNA_brk_join_enz"/>
</dbReference>
<dbReference type="RefSeq" id="WP_228847602.1">
    <property type="nucleotide sequence ID" value="NZ_JADCKQ010000002.1"/>
</dbReference>
<gene>
    <name evidence="3" type="ORF">H1D41_03495</name>
</gene>
<dbReference type="Proteomes" id="UP000640583">
    <property type="component" value="Unassembled WGS sequence"/>
</dbReference>
<dbReference type="GO" id="GO:0003677">
    <property type="term" value="F:DNA binding"/>
    <property type="evidence" value="ECO:0007669"/>
    <property type="project" value="InterPro"/>
</dbReference>
<dbReference type="CDD" id="cd00397">
    <property type="entry name" value="DNA_BRE_C"/>
    <property type="match status" value="1"/>
</dbReference>
<keyword evidence="1" id="KW-0233">DNA recombination</keyword>
<organism evidence="3 4">
    <name type="scientific">Halocynthiibacter styelae</name>
    <dbReference type="NCBI Taxonomy" id="2761955"/>
    <lineage>
        <taxon>Bacteria</taxon>
        <taxon>Pseudomonadati</taxon>
        <taxon>Pseudomonadota</taxon>
        <taxon>Alphaproteobacteria</taxon>
        <taxon>Rhodobacterales</taxon>
        <taxon>Paracoccaceae</taxon>
        <taxon>Halocynthiibacter</taxon>
    </lineage>
</organism>
<evidence type="ECO:0000313" key="4">
    <source>
        <dbReference type="Proteomes" id="UP000640583"/>
    </source>
</evidence>
<dbReference type="GO" id="GO:0015074">
    <property type="term" value="P:DNA integration"/>
    <property type="evidence" value="ECO:0007669"/>
    <property type="project" value="InterPro"/>
</dbReference>
<comment type="caution">
    <text evidence="3">The sequence shown here is derived from an EMBL/GenBank/DDBJ whole genome shotgun (WGS) entry which is preliminary data.</text>
</comment>
<dbReference type="SUPFAM" id="SSF56349">
    <property type="entry name" value="DNA breaking-rejoining enzymes"/>
    <property type="match status" value="1"/>
</dbReference>
<evidence type="ECO:0000259" key="2">
    <source>
        <dbReference type="PROSITE" id="PS51898"/>
    </source>
</evidence>